<dbReference type="GO" id="GO:0098552">
    <property type="term" value="C:side of membrane"/>
    <property type="evidence" value="ECO:0007669"/>
    <property type="project" value="UniProtKB-KW"/>
</dbReference>
<keyword evidence="6" id="KW-0654">Proteoglycan</keyword>
<keyword evidence="4" id="KW-0336">GPI-anchor</keyword>
<sequence>MTHSDNVTKIFREITRFKDLQKALDAAAKGIKALPDRVVYLNKIALLKHLSNLTIRSREITAYSTKFLDDLLELFHLRQQKLSSQSVSRLNSRLDYLMMAILREGSSPQDLGYSMGDLVRCSRTKALVIHTMDLFGPSRLKWHEQFIIGLQHYQWLQHMIEHLTPHNLDSSSQQLAGSFLALGPSTACYQSLNRLVAGCPQNIPDSPRSTGHGSLTRSELESNLCRGYCYNVIRGCLAPPLLFLPSRDDNIRYKRELVPWDLLLNSPGGDQPSSANRITTAFGAILASVNASDISRLISDGLRKAKREGRILQAKLKLFCGPPTLSKTHEATTEQNNEIEEDDSQTHVEVEREKLHEFMGQLSDQLTTLATERHDVEKFVKRAEKRFCRGSDPRILENNFSTQEDCWNGFEFGRYSKSVPPFTLIGQRANPEVIITNTDLQINPPAETKSAHERITVEMSRVEESQSDSSHDDPADDKNNGSNSKEKKDDPAAWRYDSPSSGLMPLPLNVDEFLTPIRPLTEDEERRVPDTGQRLIAEKEYPSPDSKCLPDDEDCRGMGKDNRLDTGQLTLPVTSTTVTTVIHIYSTPPSTESTKNTKITVTAAPIPLVSTGQTITAATNISERQISEGGRIHPPVQEQVSPTTQITTMNPEVSVAIGTPTLTVGSQSLGISSPRSEQLSPARSENSAKCSTIVSKLVLSLVLGLLLPVSMWL</sequence>
<comment type="caution">
    <text evidence="13">The sequence shown here is derived from an EMBL/GenBank/DDBJ whole genome shotgun (WGS) entry which is preliminary data.</text>
</comment>
<evidence type="ECO:0000256" key="6">
    <source>
        <dbReference type="ARBA" id="ARBA00022974"/>
    </source>
</evidence>
<evidence type="ECO:0000313" key="14">
    <source>
        <dbReference type="Proteomes" id="UP001497525"/>
    </source>
</evidence>
<evidence type="ECO:0000256" key="2">
    <source>
        <dbReference type="ARBA" id="ARBA00010260"/>
    </source>
</evidence>
<keyword evidence="9" id="KW-0357">Heparan sulfate</keyword>
<keyword evidence="10" id="KW-0449">Lipoprotein</keyword>
<evidence type="ECO:0000256" key="9">
    <source>
        <dbReference type="ARBA" id="ARBA00023207"/>
    </source>
</evidence>
<dbReference type="GO" id="GO:0009986">
    <property type="term" value="C:cell surface"/>
    <property type="evidence" value="ECO:0007669"/>
    <property type="project" value="TreeGrafter"/>
</dbReference>
<dbReference type="GO" id="GO:0005576">
    <property type="term" value="C:extracellular region"/>
    <property type="evidence" value="ECO:0007669"/>
    <property type="project" value="TreeGrafter"/>
</dbReference>
<feature type="region of interest" description="Disordered" evidence="12">
    <location>
        <begin position="460"/>
        <end position="507"/>
    </location>
</feature>
<evidence type="ECO:0000256" key="7">
    <source>
        <dbReference type="ARBA" id="ARBA00023136"/>
    </source>
</evidence>
<keyword evidence="3" id="KW-1003">Cell membrane</keyword>
<comment type="similarity">
    <text evidence="2 11">Belongs to the glypican family.</text>
</comment>
<dbReference type="GO" id="GO:0016477">
    <property type="term" value="P:cell migration"/>
    <property type="evidence" value="ECO:0007669"/>
    <property type="project" value="TreeGrafter"/>
</dbReference>
<keyword evidence="7" id="KW-0472">Membrane</keyword>
<dbReference type="PANTHER" id="PTHR10822:SF29">
    <property type="entry name" value="DIVISION ABNORMALLY DELAYED PROTEIN"/>
    <property type="match status" value="1"/>
</dbReference>
<evidence type="ECO:0000256" key="1">
    <source>
        <dbReference type="ARBA" id="ARBA00004609"/>
    </source>
</evidence>
<evidence type="ECO:0000256" key="8">
    <source>
        <dbReference type="ARBA" id="ARBA00023180"/>
    </source>
</evidence>
<evidence type="ECO:0000256" key="4">
    <source>
        <dbReference type="ARBA" id="ARBA00022622"/>
    </source>
</evidence>
<keyword evidence="8" id="KW-0325">Glycoprotein</keyword>
<dbReference type="Pfam" id="PF01153">
    <property type="entry name" value="Glypican"/>
    <property type="match status" value="1"/>
</dbReference>
<dbReference type="PANTHER" id="PTHR10822">
    <property type="entry name" value="GLYPICAN"/>
    <property type="match status" value="1"/>
</dbReference>
<evidence type="ECO:0000256" key="11">
    <source>
        <dbReference type="RuleBase" id="RU003518"/>
    </source>
</evidence>
<evidence type="ECO:0000256" key="3">
    <source>
        <dbReference type="ARBA" id="ARBA00022475"/>
    </source>
</evidence>
<protein>
    <submittedName>
        <fullName evidence="13">Uncharacterized protein</fullName>
    </submittedName>
</protein>
<evidence type="ECO:0000256" key="5">
    <source>
        <dbReference type="ARBA" id="ARBA00022729"/>
    </source>
</evidence>
<dbReference type="GO" id="GO:0005886">
    <property type="term" value="C:plasma membrane"/>
    <property type="evidence" value="ECO:0007669"/>
    <property type="project" value="UniProtKB-SubCell"/>
</dbReference>
<keyword evidence="5" id="KW-0732">Signal</keyword>
<dbReference type="AlphaFoldDB" id="A0AAV2T513"/>
<organism evidence="13 14">
    <name type="scientific">Calicophoron daubneyi</name>
    <name type="common">Rumen fluke</name>
    <name type="synonym">Paramphistomum daubneyi</name>
    <dbReference type="NCBI Taxonomy" id="300641"/>
    <lineage>
        <taxon>Eukaryota</taxon>
        <taxon>Metazoa</taxon>
        <taxon>Spiralia</taxon>
        <taxon>Lophotrochozoa</taxon>
        <taxon>Platyhelminthes</taxon>
        <taxon>Trematoda</taxon>
        <taxon>Digenea</taxon>
        <taxon>Plagiorchiida</taxon>
        <taxon>Pronocephalata</taxon>
        <taxon>Paramphistomoidea</taxon>
        <taxon>Paramphistomidae</taxon>
        <taxon>Calicophoron</taxon>
    </lineage>
</organism>
<evidence type="ECO:0000313" key="13">
    <source>
        <dbReference type="EMBL" id="CAL5131538.1"/>
    </source>
</evidence>
<evidence type="ECO:0000256" key="12">
    <source>
        <dbReference type="SAM" id="MobiDB-lite"/>
    </source>
</evidence>
<accession>A0AAV2T513</accession>
<dbReference type="GO" id="GO:0009966">
    <property type="term" value="P:regulation of signal transduction"/>
    <property type="evidence" value="ECO:0007669"/>
    <property type="project" value="InterPro"/>
</dbReference>
<evidence type="ECO:0000256" key="10">
    <source>
        <dbReference type="ARBA" id="ARBA00023288"/>
    </source>
</evidence>
<dbReference type="GO" id="GO:1905475">
    <property type="term" value="P:regulation of protein localization to membrane"/>
    <property type="evidence" value="ECO:0007669"/>
    <property type="project" value="TreeGrafter"/>
</dbReference>
<comment type="subcellular location">
    <subcellularLocation>
        <location evidence="1">Cell membrane</location>
        <topology evidence="1">Lipid-anchor</topology>
        <topology evidence="1">GPI-anchor</topology>
    </subcellularLocation>
</comment>
<name>A0AAV2T513_CALDB</name>
<feature type="region of interest" description="Disordered" evidence="12">
    <location>
        <begin position="327"/>
        <end position="346"/>
    </location>
</feature>
<gene>
    <name evidence="13" type="ORF">CDAUBV1_LOCUS4004</name>
</gene>
<reference evidence="13" key="1">
    <citation type="submission" date="2024-06" db="EMBL/GenBank/DDBJ databases">
        <authorList>
            <person name="Liu X."/>
            <person name="Lenzi L."/>
            <person name="Haldenby T S."/>
            <person name="Uol C."/>
        </authorList>
    </citation>
    <scope>NUCLEOTIDE SEQUENCE</scope>
</reference>
<dbReference type="EMBL" id="CAXLJL010000099">
    <property type="protein sequence ID" value="CAL5131538.1"/>
    <property type="molecule type" value="Genomic_DNA"/>
</dbReference>
<dbReference type="Proteomes" id="UP001497525">
    <property type="component" value="Unassembled WGS sequence"/>
</dbReference>
<feature type="compositionally biased region" description="Basic and acidic residues" evidence="12">
    <location>
        <begin position="460"/>
        <end position="492"/>
    </location>
</feature>
<proteinExistence type="inferred from homology"/>
<dbReference type="InterPro" id="IPR001863">
    <property type="entry name" value="Glypican"/>
</dbReference>